<dbReference type="Gene3D" id="2.30.40.10">
    <property type="entry name" value="Urease, subunit C, domain 1"/>
    <property type="match status" value="1"/>
</dbReference>
<proteinExistence type="predicted"/>
<dbReference type="PANTHER" id="PTHR43668:SF2">
    <property type="entry name" value="ALLANTOINASE"/>
    <property type="match status" value="1"/>
</dbReference>
<accession>A0A0P7ZUT7</accession>
<evidence type="ECO:0000256" key="1">
    <source>
        <dbReference type="ARBA" id="ARBA00022975"/>
    </source>
</evidence>
<dbReference type="EMBL" id="LJXT01000181">
    <property type="protein sequence ID" value="KPQ06355.1"/>
    <property type="molecule type" value="Genomic_DNA"/>
</dbReference>
<dbReference type="Pfam" id="PF12890">
    <property type="entry name" value="DHOase"/>
    <property type="match status" value="1"/>
</dbReference>
<organism evidence="3 4">
    <name type="scientific">Algoriphagus marincola HL-49</name>
    <dbReference type="NCBI Taxonomy" id="1305737"/>
    <lineage>
        <taxon>Bacteria</taxon>
        <taxon>Pseudomonadati</taxon>
        <taxon>Bacteroidota</taxon>
        <taxon>Cytophagia</taxon>
        <taxon>Cytophagales</taxon>
        <taxon>Cyclobacteriaceae</taxon>
        <taxon>Algoriphagus</taxon>
    </lineage>
</organism>
<dbReference type="SUPFAM" id="SSF51556">
    <property type="entry name" value="Metallo-dependent hydrolases"/>
    <property type="match status" value="1"/>
</dbReference>
<dbReference type="GO" id="GO:0006145">
    <property type="term" value="P:purine nucleobase catabolic process"/>
    <property type="evidence" value="ECO:0007669"/>
    <property type="project" value="TreeGrafter"/>
</dbReference>
<dbReference type="GO" id="GO:0004151">
    <property type="term" value="F:dihydroorotase activity"/>
    <property type="evidence" value="ECO:0007669"/>
    <property type="project" value="UniProtKB-EC"/>
</dbReference>
<evidence type="ECO:0000259" key="2">
    <source>
        <dbReference type="Pfam" id="PF12890"/>
    </source>
</evidence>
<dbReference type="EC" id="3.5.2.3" evidence="3"/>
<dbReference type="GO" id="GO:0004038">
    <property type="term" value="F:allantoinase activity"/>
    <property type="evidence" value="ECO:0007669"/>
    <property type="project" value="TreeGrafter"/>
</dbReference>
<reference evidence="3 4" key="1">
    <citation type="submission" date="2015-09" db="EMBL/GenBank/DDBJ databases">
        <title>Identification and resolution of microdiversity through metagenomic sequencing of parallel consortia.</title>
        <authorList>
            <person name="Nelson W.C."/>
            <person name="Romine M.F."/>
            <person name="Lindemann S.R."/>
        </authorList>
    </citation>
    <scope>NUCLEOTIDE SEQUENCE [LARGE SCALE GENOMIC DNA]</scope>
    <source>
        <strain evidence="3">HL-49</strain>
    </source>
</reference>
<dbReference type="CDD" id="cd01317">
    <property type="entry name" value="DHOase_IIa"/>
    <property type="match status" value="1"/>
</dbReference>
<sequence length="412" mass="45940">MAVLFKGLRWVHKGKSTIGDFIFDNGEIIPAGSYDSSPAETIIADGWICSEGWVDLRVSAGEPGHEHKETIESLCNSLNVSGFSGAVLTPNTDPVIENKGLVDFLLNKSKAFPVEIIPQAAVTKGTQGEDLTEILDLHFQSGVTIFGEGKVSLSNSDRYLKIIQYLQRVNGILFDHAYDPLLAIFGQMHEGEVSTQLGMKGIPRLAEEVAIQRNLELLRYAGGRVHFQTISTAKSVDLIRQAKKEGLNITADVSIYQLIFNDQDLFDFDPNLKVNPPFREKEDRDALIEGLKDGTIDALVSNHQPEDFDSKFMEFDLAAFGMTGLQTFLPALNQLQEELGWELLLEKITDGPAKVLDSKISRGFTIFDPMEKWIYNEDSNHSLASNNPWFGKELLGKVKYRIYEGNLLKINE</sequence>
<dbReference type="Proteomes" id="UP000050421">
    <property type="component" value="Unassembled WGS sequence"/>
</dbReference>
<dbReference type="GO" id="GO:0046872">
    <property type="term" value="F:metal ion binding"/>
    <property type="evidence" value="ECO:0007669"/>
    <property type="project" value="InterPro"/>
</dbReference>
<dbReference type="PANTHER" id="PTHR43668">
    <property type="entry name" value="ALLANTOINASE"/>
    <property type="match status" value="1"/>
</dbReference>
<protein>
    <submittedName>
        <fullName evidence="3">Dihydroorotase</fullName>
        <ecNumber evidence="3">3.5.2.3</ecNumber>
    </submittedName>
</protein>
<dbReference type="eggNOG" id="COG0044">
    <property type="taxonomic scope" value="Bacteria"/>
</dbReference>
<comment type="caution">
    <text evidence="3">The sequence shown here is derived from an EMBL/GenBank/DDBJ whole genome shotgun (WGS) entry which is preliminary data.</text>
</comment>
<dbReference type="STRING" id="1305737.GCA_000526355_02066"/>
<dbReference type="OrthoDB" id="9765462at2"/>
<evidence type="ECO:0000313" key="3">
    <source>
        <dbReference type="EMBL" id="KPQ06355.1"/>
    </source>
</evidence>
<dbReference type="GO" id="GO:0006221">
    <property type="term" value="P:pyrimidine nucleotide biosynthetic process"/>
    <property type="evidence" value="ECO:0007669"/>
    <property type="project" value="UniProtKB-KW"/>
</dbReference>
<keyword evidence="3" id="KW-0378">Hydrolase</keyword>
<dbReference type="SUPFAM" id="SSF51338">
    <property type="entry name" value="Composite domain of metallo-dependent hydrolases"/>
    <property type="match status" value="1"/>
</dbReference>
<keyword evidence="1" id="KW-0665">Pyrimidine biosynthesis</keyword>
<dbReference type="InterPro" id="IPR050138">
    <property type="entry name" value="DHOase/Allantoinase_Hydrolase"/>
</dbReference>
<dbReference type="InterPro" id="IPR004722">
    <property type="entry name" value="DHOase"/>
</dbReference>
<gene>
    <name evidence="3" type="primary">pyrC-2</name>
    <name evidence="3" type="ORF">HLUCCX10_17815</name>
</gene>
<dbReference type="GO" id="GO:0005737">
    <property type="term" value="C:cytoplasm"/>
    <property type="evidence" value="ECO:0007669"/>
    <property type="project" value="TreeGrafter"/>
</dbReference>
<dbReference type="InterPro" id="IPR032466">
    <property type="entry name" value="Metal_Hydrolase"/>
</dbReference>
<feature type="domain" description="Dihydroorotase catalytic" evidence="2">
    <location>
        <begin position="51"/>
        <end position="233"/>
    </location>
</feature>
<dbReference type="InterPro" id="IPR011059">
    <property type="entry name" value="Metal-dep_hydrolase_composite"/>
</dbReference>
<dbReference type="PATRIC" id="fig|1305737.6.peg.870"/>
<dbReference type="InterPro" id="IPR024403">
    <property type="entry name" value="DHOase_cat"/>
</dbReference>
<dbReference type="Gene3D" id="3.20.20.140">
    <property type="entry name" value="Metal-dependent hydrolases"/>
    <property type="match status" value="1"/>
</dbReference>
<name>A0A0P7ZUT7_9BACT</name>
<evidence type="ECO:0000313" key="4">
    <source>
        <dbReference type="Proteomes" id="UP000050421"/>
    </source>
</evidence>
<dbReference type="AlphaFoldDB" id="A0A0P7ZUT7"/>